<dbReference type="Gene3D" id="2.40.50.140">
    <property type="entry name" value="Nucleic acid-binding proteins"/>
    <property type="match status" value="2"/>
</dbReference>
<dbReference type="GO" id="GO:0003735">
    <property type="term" value="F:structural constituent of ribosome"/>
    <property type="evidence" value="ECO:0007669"/>
    <property type="project" value="TreeGrafter"/>
</dbReference>
<keyword evidence="7" id="KW-1185">Reference proteome</keyword>
<evidence type="ECO:0000256" key="1">
    <source>
        <dbReference type="ARBA" id="ARBA00006767"/>
    </source>
</evidence>
<comment type="similarity">
    <text evidence="1">Belongs to the bacterial ribosomal protein bS1 family.</text>
</comment>
<evidence type="ECO:0000256" key="4">
    <source>
        <dbReference type="SAM" id="MobiDB-lite"/>
    </source>
</evidence>
<evidence type="ECO:0000313" key="6">
    <source>
        <dbReference type="EMBL" id="SDB19699.1"/>
    </source>
</evidence>
<feature type="compositionally biased region" description="Basic and acidic residues" evidence="4">
    <location>
        <begin position="1"/>
        <end position="10"/>
    </location>
</feature>
<organism evidence="6 7">
    <name type="scientific">Eubacterium oxidoreducens</name>
    <dbReference type="NCBI Taxonomy" id="1732"/>
    <lineage>
        <taxon>Bacteria</taxon>
        <taxon>Bacillati</taxon>
        <taxon>Bacillota</taxon>
        <taxon>Clostridia</taxon>
        <taxon>Eubacteriales</taxon>
        <taxon>Eubacteriaceae</taxon>
        <taxon>Eubacterium</taxon>
    </lineage>
</organism>
<dbReference type="OrthoDB" id="9810507at2"/>
<proteinExistence type="inferred from homology"/>
<dbReference type="SUPFAM" id="SSF50249">
    <property type="entry name" value="Nucleic acid-binding proteins"/>
    <property type="match status" value="2"/>
</dbReference>
<dbReference type="PANTHER" id="PTHR10724:SF7">
    <property type="entry name" value="SMALL RIBOSOMAL SUBUNIT PROTEIN BS1C"/>
    <property type="match status" value="1"/>
</dbReference>
<feature type="region of interest" description="Disordered" evidence="4">
    <location>
        <begin position="1"/>
        <end position="24"/>
    </location>
</feature>
<dbReference type="Pfam" id="PF00575">
    <property type="entry name" value="S1"/>
    <property type="match status" value="2"/>
</dbReference>
<name>A0A1G6BGJ9_EUBOX</name>
<dbReference type="GO" id="GO:0006412">
    <property type="term" value="P:translation"/>
    <property type="evidence" value="ECO:0007669"/>
    <property type="project" value="TreeGrafter"/>
</dbReference>
<dbReference type="EMBL" id="FMXR01000010">
    <property type="protein sequence ID" value="SDB19699.1"/>
    <property type="molecule type" value="Genomic_DNA"/>
</dbReference>
<feature type="region of interest" description="Disordered" evidence="4">
    <location>
        <begin position="199"/>
        <end position="231"/>
    </location>
</feature>
<dbReference type="PANTHER" id="PTHR10724">
    <property type="entry name" value="30S RIBOSOMAL PROTEIN S1"/>
    <property type="match status" value="1"/>
</dbReference>
<dbReference type="PROSITE" id="PS50126">
    <property type="entry name" value="S1"/>
    <property type="match status" value="2"/>
</dbReference>
<dbReference type="FunFam" id="2.40.50.140:FF:000051">
    <property type="entry name" value="RNA-binding transcriptional accessory protein"/>
    <property type="match status" value="1"/>
</dbReference>
<accession>A0A1G6BGJ9</accession>
<protein>
    <submittedName>
        <fullName evidence="6">Small subunit ribosomal protein S1</fullName>
    </submittedName>
</protein>
<dbReference type="GO" id="GO:0003729">
    <property type="term" value="F:mRNA binding"/>
    <property type="evidence" value="ECO:0007669"/>
    <property type="project" value="TreeGrafter"/>
</dbReference>
<evidence type="ECO:0000256" key="2">
    <source>
        <dbReference type="ARBA" id="ARBA00022980"/>
    </source>
</evidence>
<dbReference type="STRING" id="1732.SAMN02910417_01482"/>
<evidence type="ECO:0000259" key="5">
    <source>
        <dbReference type="PROSITE" id="PS50126"/>
    </source>
</evidence>
<gene>
    <name evidence="6" type="ORF">SAMN02910417_01482</name>
</gene>
<dbReference type="PRINTS" id="PR00681">
    <property type="entry name" value="RIBOSOMALS1"/>
</dbReference>
<dbReference type="AlphaFoldDB" id="A0A1G6BGJ9"/>
<feature type="domain" description="S1 motif" evidence="5">
    <location>
        <begin position="126"/>
        <end position="193"/>
    </location>
</feature>
<sequence>MAEETMKDFEAEIDASFRNPNEGNDDPAWIELEEALKNKTVMNVKVGGIVNGGLIAYINELRAFIPASQISIQYVKDLNEWLGKKLDVIVITAERENNRLVLSGKAVEQMKRDADKKAAFDSIEVGSVVTGKVENLTTYGAFVDLGNNISGLLHISQMSLKRIAKPSEVVKEGQEVTVKVIKKEDGKISLSMKVLQQDKQAAEEEEAKSSYQSGGDVSTSLGSLLAGIKLD</sequence>
<feature type="compositionally biased region" description="Polar residues" evidence="4">
    <location>
        <begin position="209"/>
        <end position="222"/>
    </location>
</feature>
<dbReference type="RefSeq" id="WP_090173727.1">
    <property type="nucleotide sequence ID" value="NZ_FMXR01000010.1"/>
</dbReference>
<keyword evidence="2 6" id="KW-0689">Ribosomal protein</keyword>
<dbReference type="Proteomes" id="UP000199228">
    <property type="component" value="Unassembled WGS sequence"/>
</dbReference>
<feature type="domain" description="S1 motif" evidence="5">
    <location>
        <begin position="38"/>
        <end position="105"/>
    </location>
</feature>
<dbReference type="InterPro" id="IPR035104">
    <property type="entry name" value="Ribosomal_protein_S1-like"/>
</dbReference>
<dbReference type="InterPro" id="IPR003029">
    <property type="entry name" value="S1_domain"/>
</dbReference>
<dbReference type="CDD" id="cd04465">
    <property type="entry name" value="S1_RPS1_repeat_ec2_hs2"/>
    <property type="match status" value="1"/>
</dbReference>
<dbReference type="InterPro" id="IPR050437">
    <property type="entry name" value="Ribos_protein_bS1-like"/>
</dbReference>
<reference evidence="6 7" key="1">
    <citation type="submission" date="2016-10" db="EMBL/GenBank/DDBJ databases">
        <authorList>
            <person name="de Groot N.N."/>
        </authorList>
    </citation>
    <scope>NUCLEOTIDE SEQUENCE [LARGE SCALE GENOMIC DNA]</scope>
    <source>
        <strain evidence="6 7">DSM 3217</strain>
    </source>
</reference>
<evidence type="ECO:0000256" key="3">
    <source>
        <dbReference type="ARBA" id="ARBA00023274"/>
    </source>
</evidence>
<dbReference type="InterPro" id="IPR012340">
    <property type="entry name" value="NA-bd_OB-fold"/>
</dbReference>
<dbReference type="GO" id="GO:0022627">
    <property type="term" value="C:cytosolic small ribosomal subunit"/>
    <property type="evidence" value="ECO:0007669"/>
    <property type="project" value="TreeGrafter"/>
</dbReference>
<keyword evidence="3" id="KW-0687">Ribonucleoprotein</keyword>
<evidence type="ECO:0000313" key="7">
    <source>
        <dbReference type="Proteomes" id="UP000199228"/>
    </source>
</evidence>
<dbReference type="SMART" id="SM00316">
    <property type="entry name" value="S1"/>
    <property type="match status" value="2"/>
</dbReference>